<proteinExistence type="inferred from homology"/>
<feature type="transmembrane region" description="Helical" evidence="7">
    <location>
        <begin position="435"/>
        <end position="459"/>
    </location>
</feature>
<keyword evidence="6 7" id="KW-0472">Membrane</keyword>
<feature type="transmembrane region" description="Helical" evidence="7">
    <location>
        <begin position="306"/>
        <end position="329"/>
    </location>
</feature>
<comment type="similarity">
    <text evidence="2">Belongs to the polysaccharide synthase family.</text>
</comment>
<sequence length="494" mass="54563">MNKFSLIAASVIRKLSNFAFAEDGSIKAKVLRSGIWVGASKVFLTLLSLVRSVVLARLLSPDAFGLMGLAGIAIRAIETFTRPGISQALIQRQDDFDKARDTAFTLLLLRGFLLALLVAALAPFISSYYENETLESMLEVLAIVFIIDGLTNINTINKMKELNFRRISYIEQLTEFLSTIIVIFTAYILRSVWALVIGQLVSSSLKALLSYYLIEGKPRIRFNWKIAKELLSYGKFITASSIVIFVATEIDTAVIGKVMGTEKLGYYVLAFTFADLATSSISKLISSIMLPAYSKLQADKAALKKAYLTTLKFVCLITLPVMVGVVLTADLIINTVFGEKWYLSVTPLQILIVFGFIRSLTSINGYLFEGIGKPKIAFKISLLRLAILVPLIVPITKAYGLDGVAVLITIGIAVQWIISIFVLRKHIFTSIKDIAFAIYPAFWRSVLMGALVLFATQYFDEIHLLNMIIVVSIGVVSYGILSAQLLLKISSIKQ</sequence>
<evidence type="ECO:0000256" key="6">
    <source>
        <dbReference type="ARBA" id="ARBA00023136"/>
    </source>
</evidence>
<evidence type="ECO:0000313" key="9">
    <source>
        <dbReference type="Proteomes" id="UP000886667"/>
    </source>
</evidence>
<dbReference type="PANTHER" id="PTHR30250">
    <property type="entry name" value="PST FAMILY PREDICTED COLANIC ACID TRANSPORTER"/>
    <property type="match status" value="1"/>
</dbReference>
<feature type="transmembrane region" description="Helical" evidence="7">
    <location>
        <begin position="137"/>
        <end position="157"/>
    </location>
</feature>
<reference evidence="8" key="1">
    <citation type="journal article" date="2021" name="Proc. Natl. Acad. Sci. U.S.A.">
        <title>Global biogeography of chemosynthetic symbionts reveals both localized and globally distributed symbiont groups. .</title>
        <authorList>
            <person name="Osvatic J.T."/>
            <person name="Wilkins L.G.E."/>
            <person name="Leibrecht L."/>
            <person name="Leray M."/>
            <person name="Zauner S."/>
            <person name="Polzin J."/>
            <person name="Camacho Y."/>
            <person name="Gros O."/>
            <person name="van Gils J.A."/>
            <person name="Eisen J.A."/>
            <person name="Petersen J.M."/>
            <person name="Yuen B."/>
        </authorList>
    </citation>
    <scope>NUCLEOTIDE SEQUENCE</scope>
    <source>
        <strain evidence="8">MAGclacostrist064TRANS</strain>
    </source>
</reference>
<organism evidence="8 9">
    <name type="scientific">Candidatus Thiodiazotropha taylori</name>
    <dbReference type="NCBI Taxonomy" id="2792791"/>
    <lineage>
        <taxon>Bacteria</taxon>
        <taxon>Pseudomonadati</taxon>
        <taxon>Pseudomonadota</taxon>
        <taxon>Gammaproteobacteria</taxon>
        <taxon>Chromatiales</taxon>
        <taxon>Sedimenticolaceae</taxon>
        <taxon>Candidatus Thiodiazotropha</taxon>
    </lineage>
</organism>
<evidence type="ECO:0000256" key="1">
    <source>
        <dbReference type="ARBA" id="ARBA00004651"/>
    </source>
</evidence>
<protein>
    <submittedName>
        <fullName evidence="8">Lipopolysaccharide biosynthesis protein</fullName>
    </submittedName>
</protein>
<evidence type="ECO:0000256" key="4">
    <source>
        <dbReference type="ARBA" id="ARBA00022692"/>
    </source>
</evidence>
<dbReference type="CDD" id="cd13127">
    <property type="entry name" value="MATE_tuaB_like"/>
    <property type="match status" value="1"/>
</dbReference>
<dbReference type="GO" id="GO:0005886">
    <property type="term" value="C:plasma membrane"/>
    <property type="evidence" value="ECO:0007669"/>
    <property type="project" value="UniProtKB-SubCell"/>
</dbReference>
<evidence type="ECO:0000313" key="8">
    <source>
        <dbReference type="EMBL" id="MCG7946470.1"/>
    </source>
</evidence>
<dbReference type="EMBL" id="JAEPCM010000299">
    <property type="protein sequence ID" value="MCG7946470.1"/>
    <property type="molecule type" value="Genomic_DNA"/>
</dbReference>
<feature type="transmembrane region" description="Helical" evidence="7">
    <location>
        <begin position="195"/>
        <end position="214"/>
    </location>
</feature>
<evidence type="ECO:0000256" key="5">
    <source>
        <dbReference type="ARBA" id="ARBA00022989"/>
    </source>
</evidence>
<feature type="transmembrane region" description="Helical" evidence="7">
    <location>
        <begin position="169"/>
        <end position="189"/>
    </location>
</feature>
<name>A0A9E4KDH5_9GAMM</name>
<keyword evidence="4 7" id="KW-0812">Transmembrane</keyword>
<evidence type="ECO:0000256" key="3">
    <source>
        <dbReference type="ARBA" id="ARBA00022475"/>
    </source>
</evidence>
<feature type="transmembrane region" description="Helical" evidence="7">
    <location>
        <begin position="264"/>
        <end position="285"/>
    </location>
</feature>
<accession>A0A9E4KDH5</accession>
<dbReference type="AlphaFoldDB" id="A0A9E4KDH5"/>
<dbReference type="Pfam" id="PF13440">
    <property type="entry name" value="Polysacc_synt_3"/>
    <property type="match status" value="1"/>
</dbReference>
<keyword evidence="3" id="KW-1003">Cell membrane</keyword>
<feature type="transmembrane region" description="Helical" evidence="7">
    <location>
        <begin position="235"/>
        <end position="258"/>
    </location>
</feature>
<evidence type="ECO:0000256" key="2">
    <source>
        <dbReference type="ARBA" id="ARBA00007430"/>
    </source>
</evidence>
<keyword evidence="5 7" id="KW-1133">Transmembrane helix</keyword>
<evidence type="ECO:0000256" key="7">
    <source>
        <dbReference type="SAM" id="Phobius"/>
    </source>
</evidence>
<feature type="transmembrane region" description="Helical" evidence="7">
    <location>
        <begin position="341"/>
        <end position="361"/>
    </location>
</feature>
<gene>
    <name evidence="8" type="ORF">JAZ07_09025</name>
</gene>
<feature type="transmembrane region" description="Helical" evidence="7">
    <location>
        <begin position="382"/>
        <end position="399"/>
    </location>
</feature>
<dbReference type="InterPro" id="IPR050833">
    <property type="entry name" value="Poly_Biosynth_Transport"/>
</dbReference>
<comment type="caution">
    <text evidence="8">The sequence shown here is derived from an EMBL/GenBank/DDBJ whole genome shotgun (WGS) entry which is preliminary data.</text>
</comment>
<comment type="subcellular location">
    <subcellularLocation>
        <location evidence="1">Cell membrane</location>
        <topology evidence="1">Multi-pass membrane protein</topology>
    </subcellularLocation>
</comment>
<dbReference type="Proteomes" id="UP000886667">
    <property type="component" value="Unassembled WGS sequence"/>
</dbReference>
<feature type="transmembrane region" description="Helical" evidence="7">
    <location>
        <begin position="102"/>
        <end position="125"/>
    </location>
</feature>
<feature type="transmembrane region" description="Helical" evidence="7">
    <location>
        <begin position="405"/>
        <end position="423"/>
    </location>
</feature>
<dbReference type="PANTHER" id="PTHR30250:SF10">
    <property type="entry name" value="LIPOPOLYSACCHARIDE BIOSYNTHESIS PROTEIN WZXC"/>
    <property type="match status" value="1"/>
</dbReference>
<feature type="transmembrane region" description="Helical" evidence="7">
    <location>
        <begin position="465"/>
        <end position="487"/>
    </location>
</feature>